<gene>
    <name evidence="7" type="ORF">APZ42_032835</name>
</gene>
<evidence type="ECO:0000313" key="8">
    <source>
        <dbReference type="Proteomes" id="UP000076858"/>
    </source>
</evidence>
<evidence type="ECO:0000256" key="4">
    <source>
        <dbReference type="RuleBase" id="RU004262"/>
    </source>
</evidence>
<comment type="subcellular location">
    <subcellularLocation>
        <location evidence="1">Secreted</location>
    </subcellularLocation>
</comment>
<dbReference type="GO" id="GO:0016298">
    <property type="term" value="F:lipase activity"/>
    <property type="evidence" value="ECO:0007669"/>
    <property type="project" value="InterPro"/>
</dbReference>
<evidence type="ECO:0000259" key="6">
    <source>
        <dbReference type="Pfam" id="PF00151"/>
    </source>
</evidence>
<keyword evidence="3" id="KW-0964">Secreted</keyword>
<feature type="signal peptide" evidence="5">
    <location>
        <begin position="1"/>
        <end position="18"/>
    </location>
</feature>
<dbReference type="STRING" id="35525.A0A164LX07"/>
<reference evidence="7 8" key="1">
    <citation type="submission" date="2016-03" db="EMBL/GenBank/DDBJ databases">
        <title>EvidentialGene: Evidence-directed Construction of Genes on Genomes.</title>
        <authorList>
            <person name="Gilbert D.G."/>
            <person name="Choi J.-H."/>
            <person name="Mockaitis K."/>
            <person name="Colbourne J."/>
            <person name="Pfrender M."/>
        </authorList>
    </citation>
    <scope>NUCLEOTIDE SEQUENCE [LARGE SCALE GENOMIC DNA]</scope>
    <source>
        <strain evidence="7 8">Xinb3</strain>
        <tissue evidence="7">Complete organism</tissue>
    </source>
</reference>
<dbReference type="Pfam" id="PF00151">
    <property type="entry name" value="Lipase"/>
    <property type="match status" value="1"/>
</dbReference>
<evidence type="ECO:0000256" key="1">
    <source>
        <dbReference type="ARBA" id="ARBA00004613"/>
    </source>
</evidence>
<dbReference type="OrthoDB" id="199913at2759"/>
<dbReference type="InterPro" id="IPR033906">
    <property type="entry name" value="Lipase_N"/>
</dbReference>
<dbReference type="InterPro" id="IPR013818">
    <property type="entry name" value="Lipase"/>
</dbReference>
<comment type="similarity">
    <text evidence="2 4">Belongs to the AB hydrolase superfamily. Lipase family.</text>
</comment>
<keyword evidence="5" id="KW-0732">Signal</keyword>
<protein>
    <submittedName>
        <fullName evidence="7">Putative Pancreatic lipase-related protein 2</fullName>
    </submittedName>
</protein>
<evidence type="ECO:0000256" key="3">
    <source>
        <dbReference type="ARBA" id="ARBA00022525"/>
    </source>
</evidence>
<organism evidence="7 8">
    <name type="scientific">Daphnia magna</name>
    <dbReference type="NCBI Taxonomy" id="35525"/>
    <lineage>
        <taxon>Eukaryota</taxon>
        <taxon>Metazoa</taxon>
        <taxon>Ecdysozoa</taxon>
        <taxon>Arthropoda</taxon>
        <taxon>Crustacea</taxon>
        <taxon>Branchiopoda</taxon>
        <taxon>Diplostraca</taxon>
        <taxon>Cladocera</taxon>
        <taxon>Anomopoda</taxon>
        <taxon>Daphniidae</taxon>
        <taxon>Daphnia</taxon>
    </lineage>
</organism>
<dbReference type="EMBL" id="LRGB01003123">
    <property type="protein sequence ID" value="KZS04514.1"/>
    <property type="molecule type" value="Genomic_DNA"/>
</dbReference>
<dbReference type="GO" id="GO:0005615">
    <property type="term" value="C:extracellular space"/>
    <property type="evidence" value="ECO:0007669"/>
    <property type="project" value="TreeGrafter"/>
</dbReference>
<dbReference type="SUPFAM" id="SSF53474">
    <property type="entry name" value="alpha/beta-Hydrolases"/>
    <property type="match status" value="1"/>
</dbReference>
<dbReference type="PANTHER" id="PTHR11610:SF190">
    <property type="entry name" value="VITELLOGENIN-3-LIKE PROTEIN"/>
    <property type="match status" value="1"/>
</dbReference>
<dbReference type="Proteomes" id="UP000076858">
    <property type="component" value="Unassembled WGS sequence"/>
</dbReference>
<dbReference type="AlphaFoldDB" id="A0A164LX07"/>
<dbReference type="InterPro" id="IPR000734">
    <property type="entry name" value="TAG_lipase"/>
</dbReference>
<feature type="domain" description="Lipase" evidence="6">
    <location>
        <begin position="57"/>
        <end position="342"/>
    </location>
</feature>
<dbReference type="InterPro" id="IPR029058">
    <property type="entry name" value="AB_hydrolase_fold"/>
</dbReference>
<name>A0A164LX07_9CRUS</name>
<accession>A0A164LX07</accession>
<dbReference type="Gene3D" id="3.40.50.1820">
    <property type="entry name" value="alpha/beta hydrolase"/>
    <property type="match status" value="1"/>
</dbReference>
<evidence type="ECO:0000313" key="7">
    <source>
        <dbReference type="EMBL" id="KZS04514.1"/>
    </source>
</evidence>
<dbReference type="PRINTS" id="PR00821">
    <property type="entry name" value="TAGLIPASE"/>
</dbReference>
<sequence length="345" mass="37811">MKLLIVFVAACLSHLTTPVQVKRRSVLPVKDEERLPRWQEPVLSFIKKLYRGRGRSMASTSLNKIDALCNFNLWTRKNPFLRETLLTGDVALLSKSNFNASNPTKVFIHGWNMNGHNHTTLINLKNEFLDKEDCNFIAVDWDTLANTGSYFSSAASIQPIGVVTGDFLNFLITQGLNVSQLHIIGFSLGAHIAGKAGDHASEHVPRITGLDPAYPGFSMDNTNARLDVTDALFVDVIHTNSANLLDGGLSFPTSIGHVDFWPNGGIVQPGCSETVGCSHSRALLYFIESINGKTPFTSTKCGSYADWETGFCNNNTQTSMGLSVSTLETGNYYLDTNREAPFALG</sequence>
<feature type="chain" id="PRO_5007851587" evidence="5">
    <location>
        <begin position="19"/>
        <end position="345"/>
    </location>
</feature>
<dbReference type="CDD" id="cd00707">
    <property type="entry name" value="Pancreat_lipase_like"/>
    <property type="match status" value="1"/>
</dbReference>
<comment type="caution">
    <text evidence="7">The sequence shown here is derived from an EMBL/GenBank/DDBJ whole genome shotgun (WGS) entry which is preliminary data.</text>
</comment>
<proteinExistence type="inferred from homology"/>
<keyword evidence="8" id="KW-1185">Reference proteome</keyword>
<dbReference type="PANTHER" id="PTHR11610">
    <property type="entry name" value="LIPASE"/>
    <property type="match status" value="1"/>
</dbReference>
<evidence type="ECO:0000256" key="5">
    <source>
        <dbReference type="SAM" id="SignalP"/>
    </source>
</evidence>
<evidence type="ECO:0000256" key="2">
    <source>
        <dbReference type="ARBA" id="ARBA00010701"/>
    </source>
</evidence>
<dbReference type="GO" id="GO:0016042">
    <property type="term" value="P:lipid catabolic process"/>
    <property type="evidence" value="ECO:0007669"/>
    <property type="project" value="TreeGrafter"/>
</dbReference>